<gene>
    <name evidence="1" type="ORF">EJ08DRAFT_567349</name>
</gene>
<name>A0A9P4NDK8_9PEZI</name>
<evidence type="ECO:0000313" key="2">
    <source>
        <dbReference type="Proteomes" id="UP000800235"/>
    </source>
</evidence>
<sequence length="116" mass="13418">MSEITPKRIILKCPQEYFRDWTAMITAFFDSQGLEAPDYFSHTVYDPSSPSKLFLVLDLNYKEMPDVNLNNLELQVLKVTKGKTFTFTDLGERAQIQARPRSLDLGWATDKPNRRS</sequence>
<evidence type="ECO:0000313" key="1">
    <source>
        <dbReference type="EMBL" id="KAF2415396.1"/>
    </source>
</evidence>
<organism evidence="1 2">
    <name type="scientific">Tothia fuscella</name>
    <dbReference type="NCBI Taxonomy" id="1048955"/>
    <lineage>
        <taxon>Eukaryota</taxon>
        <taxon>Fungi</taxon>
        <taxon>Dikarya</taxon>
        <taxon>Ascomycota</taxon>
        <taxon>Pezizomycotina</taxon>
        <taxon>Dothideomycetes</taxon>
        <taxon>Pleosporomycetidae</taxon>
        <taxon>Venturiales</taxon>
        <taxon>Cylindrosympodiaceae</taxon>
        <taxon>Tothia</taxon>
    </lineage>
</organism>
<protein>
    <submittedName>
        <fullName evidence="1">Uncharacterized protein</fullName>
    </submittedName>
</protein>
<dbReference type="EMBL" id="MU007215">
    <property type="protein sequence ID" value="KAF2415396.1"/>
    <property type="molecule type" value="Genomic_DNA"/>
</dbReference>
<feature type="non-terminal residue" evidence="1">
    <location>
        <position position="116"/>
    </location>
</feature>
<comment type="caution">
    <text evidence="1">The sequence shown here is derived from an EMBL/GenBank/DDBJ whole genome shotgun (WGS) entry which is preliminary data.</text>
</comment>
<reference evidence="1" key="1">
    <citation type="journal article" date="2020" name="Stud. Mycol.">
        <title>101 Dothideomycetes genomes: a test case for predicting lifestyles and emergence of pathogens.</title>
        <authorList>
            <person name="Haridas S."/>
            <person name="Albert R."/>
            <person name="Binder M."/>
            <person name="Bloem J."/>
            <person name="Labutti K."/>
            <person name="Salamov A."/>
            <person name="Andreopoulos B."/>
            <person name="Baker S."/>
            <person name="Barry K."/>
            <person name="Bills G."/>
            <person name="Bluhm B."/>
            <person name="Cannon C."/>
            <person name="Castanera R."/>
            <person name="Culley D."/>
            <person name="Daum C."/>
            <person name="Ezra D."/>
            <person name="Gonzalez J."/>
            <person name="Henrissat B."/>
            <person name="Kuo A."/>
            <person name="Liang C."/>
            <person name="Lipzen A."/>
            <person name="Lutzoni F."/>
            <person name="Magnuson J."/>
            <person name="Mondo S."/>
            <person name="Nolan M."/>
            <person name="Ohm R."/>
            <person name="Pangilinan J."/>
            <person name="Park H.-J."/>
            <person name="Ramirez L."/>
            <person name="Alfaro M."/>
            <person name="Sun H."/>
            <person name="Tritt A."/>
            <person name="Yoshinaga Y."/>
            <person name="Zwiers L.-H."/>
            <person name="Turgeon B."/>
            <person name="Goodwin S."/>
            <person name="Spatafora J."/>
            <person name="Crous P."/>
            <person name="Grigoriev I."/>
        </authorList>
    </citation>
    <scope>NUCLEOTIDE SEQUENCE</scope>
    <source>
        <strain evidence="1">CBS 130266</strain>
    </source>
</reference>
<dbReference type="Proteomes" id="UP000800235">
    <property type="component" value="Unassembled WGS sequence"/>
</dbReference>
<keyword evidence="2" id="KW-1185">Reference proteome</keyword>
<dbReference type="OrthoDB" id="3709982at2759"/>
<dbReference type="AlphaFoldDB" id="A0A9P4NDK8"/>
<accession>A0A9P4NDK8</accession>
<proteinExistence type="predicted"/>